<reference evidence="2 3" key="1">
    <citation type="journal article" date="2014" name="BMC Genomics">
        <title>Comparison of environmental and isolate Sulfobacillus genomes reveals diverse carbon, sulfur, nitrogen, and hydrogen metabolisms.</title>
        <authorList>
            <person name="Justice N.B."/>
            <person name="Norman A."/>
            <person name="Brown C.T."/>
            <person name="Singh A."/>
            <person name="Thomas B.C."/>
            <person name="Banfield J.F."/>
        </authorList>
    </citation>
    <scope>NUCLEOTIDE SEQUENCE [LARGE SCALE GENOMIC DNA]</scope>
    <source>
        <strain evidence="2">AMDSBA1</strain>
    </source>
</reference>
<keyword evidence="2" id="KW-0255">Endonuclease</keyword>
<dbReference type="InterPro" id="IPR047693">
    <property type="entry name" value="RNA-guided_IscB-like"/>
</dbReference>
<evidence type="ECO:0000313" key="3">
    <source>
        <dbReference type="Proteomes" id="UP000242699"/>
    </source>
</evidence>
<gene>
    <name evidence="2" type="ORF">C7B43_19090</name>
</gene>
<dbReference type="InterPro" id="IPR025938">
    <property type="entry name" value="RRXRR_dom"/>
</dbReference>
<feature type="domain" description="RRXRR" evidence="1">
    <location>
        <begin position="3"/>
        <end position="179"/>
    </location>
</feature>
<protein>
    <submittedName>
        <fullName evidence="2">HNH endonuclease</fullName>
    </submittedName>
</protein>
<comment type="caution">
    <text evidence="2">The sequence shown here is derived from an EMBL/GenBank/DDBJ whole genome shotgun (WGS) entry which is preliminary data.</text>
</comment>
<accession>A0A2T2WQA4</accession>
<proteinExistence type="predicted"/>
<dbReference type="NCBIfam" id="NF040563">
    <property type="entry name" value="guided_IscB"/>
    <property type="match status" value="1"/>
</dbReference>
<dbReference type="GO" id="GO:0004519">
    <property type="term" value="F:endonuclease activity"/>
    <property type="evidence" value="ECO:0007669"/>
    <property type="project" value="UniProtKB-KW"/>
</dbReference>
<evidence type="ECO:0000259" key="1">
    <source>
        <dbReference type="Pfam" id="PF14239"/>
    </source>
</evidence>
<dbReference type="Pfam" id="PF14239">
    <property type="entry name" value="RRXRR"/>
    <property type="match status" value="1"/>
</dbReference>
<keyword evidence="2" id="KW-0540">Nuclease</keyword>
<dbReference type="Proteomes" id="UP000242699">
    <property type="component" value="Unassembled WGS sequence"/>
</dbReference>
<name>A0A2T2WQA4_9FIRM</name>
<dbReference type="EMBL" id="PXYT01000079">
    <property type="protein sequence ID" value="PSR24414.1"/>
    <property type="molecule type" value="Genomic_DNA"/>
</dbReference>
<keyword evidence="2" id="KW-0378">Hydrolase</keyword>
<evidence type="ECO:0000313" key="2">
    <source>
        <dbReference type="EMBL" id="PSR24414.1"/>
    </source>
</evidence>
<dbReference type="AlphaFoldDB" id="A0A2T2WQA4"/>
<sequence length="184" mass="21132">MAVFVLDKHQRPWMPCSEKPVRLLLERGRAGIHKRYSFPMRLVDRVQQGSVLQDIPLKFDPGTKITGVAVTLQGTPSTKAVFLSDRFAKAHIKDKLDSRSGLRRARRNRKTRYRQSRFLHRKRRTGWLPPSLQTRVNKTVNAAVKLRKFLPIAALSAEHVKCDTHKLETPETSGAEYQQSVPRL</sequence>
<organism evidence="2 3">
    <name type="scientific">Sulfobacillus benefaciens</name>
    <dbReference type="NCBI Taxonomy" id="453960"/>
    <lineage>
        <taxon>Bacteria</taxon>
        <taxon>Bacillati</taxon>
        <taxon>Bacillota</taxon>
        <taxon>Clostridia</taxon>
        <taxon>Eubacteriales</taxon>
        <taxon>Clostridiales Family XVII. Incertae Sedis</taxon>
        <taxon>Sulfobacillus</taxon>
    </lineage>
</organism>